<dbReference type="EMBL" id="LAZR01028418">
    <property type="protein sequence ID" value="KKL62667.1"/>
    <property type="molecule type" value="Genomic_DNA"/>
</dbReference>
<evidence type="ECO:0000313" key="2">
    <source>
        <dbReference type="EMBL" id="KKL62667.1"/>
    </source>
</evidence>
<feature type="transmembrane region" description="Helical" evidence="1">
    <location>
        <begin position="102"/>
        <end position="124"/>
    </location>
</feature>
<keyword evidence="1" id="KW-1133">Transmembrane helix</keyword>
<accession>A0A0F9GHJ0</accession>
<dbReference type="AlphaFoldDB" id="A0A0F9GHJ0"/>
<feature type="transmembrane region" description="Helical" evidence="1">
    <location>
        <begin position="73"/>
        <end position="96"/>
    </location>
</feature>
<feature type="transmembrane region" description="Helical" evidence="1">
    <location>
        <begin position="9"/>
        <end position="33"/>
    </location>
</feature>
<keyword evidence="1" id="KW-0472">Membrane</keyword>
<feature type="transmembrane region" description="Helical" evidence="1">
    <location>
        <begin position="39"/>
        <end position="61"/>
    </location>
</feature>
<feature type="transmembrane region" description="Helical" evidence="1">
    <location>
        <begin position="145"/>
        <end position="172"/>
    </location>
</feature>
<keyword evidence="1" id="KW-0812">Transmembrane</keyword>
<gene>
    <name evidence="2" type="ORF">LCGC14_2182900</name>
</gene>
<proteinExistence type="predicted"/>
<protein>
    <submittedName>
        <fullName evidence="2">Uncharacterized protein</fullName>
    </submittedName>
</protein>
<organism evidence="2">
    <name type="scientific">marine sediment metagenome</name>
    <dbReference type="NCBI Taxonomy" id="412755"/>
    <lineage>
        <taxon>unclassified sequences</taxon>
        <taxon>metagenomes</taxon>
        <taxon>ecological metagenomes</taxon>
    </lineage>
</organism>
<comment type="caution">
    <text evidence="2">The sequence shown here is derived from an EMBL/GenBank/DDBJ whole genome shotgun (WGS) entry which is preliminary data.</text>
</comment>
<sequence length="188" mass="22263">MRFRDHKYIVIIFLILIIIFIPSVSALIIAPPLNEQPLYIVLNLIFSFIITTGVEFCIIYIFLRSHNPIKKKLFYSVGFVNLVLFPPTNMIIFFIFTFYIEFFPLFTIIIGFLMVLLEWLLYRLEFQKLFNIDSIREVMSIKKTFFISTLANFTSFGVIYLFPVIMIIQQFILYPDLYSLSIFITLLS</sequence>
<name>A0A0F9GHJ0_9ZZZZ</name>
<reference evidence="2" key="1">
    <citation type="journal article" date="2015" name="Nature">
        <title>Complex archaea that bridge the gap between prokaryotes and eukaryotes.</title>
        <authorList>
            <person name="Spang A."/>
            <person name="Saw J.H."/>
            <person name="Jorgensen S.L."/>
            <person name="Zaremba-Niedzwiedzka K."/>
            <person name="Martijn J."/>
            <person name="Lind A.E."/>
            <person name="van Eijk R."/>
            <person name="Schleper C."/>
            <person name="Guy L."/>
            <person name="Ettema T.J."/>
        </authorList>
    </citation>
    <scope>NUCLEOTIDE SEQUENCE</scope>
</reference>
<evidence type="ECO:0000256" key="1">
    <source>
        <dbReference type="SAM" id="Phobius"/>
    </source>
</evidence>